<dbReference type="Pfam" id="PF00501">
    <property type="entry name" value="AMP-binding"/>
    <property type="match status" value="1"/>
</dbReference>
<dbReference type="Pfam" id="PF13193">
    <property type="entry name" value="AMP-binding_C"/>
    <property type="match status" value="1"/>
</dbReference>
<reference evidence="7" key="1">
    <citation type="submission" date="2021-12" db="EMBL/GenBank/DDBJ databases">
        <authorList>
            <person name="King R."/>
        </authorList>
    </citation>
    <scope>NUCLEOTIDE SEQUENCE</scope>
</reference>
<dbReference type="InterPro" id="IPR025110">
    <property type="entry name" value="AMP-bd_C"/>
</dbReference>
<dbReference type="InterPro" id="IPR045851">
    <property type="entry name" value="AMP-bd_C_sf"/>
</dbReference>
<evidence type="ECO:0000259" key="6">
    <source>
        <dbReference type="Pfam" id="PF13193"/>
    </source>
</evidence>
<dbReference type="EMBL" id="OV121132">
    <property type="protein sequence ID" value="CAH0545840.1"/>
    <property type="molecule type" value="Genomic_DNA"/>
</dbReference>
<dbReference type="InterPro" id="IPR042099">
    <property type="entry name" value="ANL_N_sf"/>
</dbReference>
<evidence type="ECO:0000256" key="4">
    <source>
        <dbReference type="ARBA" id="ARBA00023140"/>
    </source>
</evidence>
<dbReference type="OrthoDB" id="10253869at2759"/>
<feature type="domain" description="AMP-binding enzyme C-terminal" evidence="6">
    <location>
        <begin position="461"/>
        <end position="536"/>
    </location>
</feature>
<keyword evidence="3" id="KW-0436">Ligase</keyword>
<organism evidence="7 8">
    <name type="scientific">Brassicogethes aeneus</name>
    <name type="common">Rape pollen beetle</name>
    <name type="synonym">Meligethes aeneus</name>
    <dbReference type="NCBI Taxonomy" id="1431903"/>
    <lineage>
        <taxon>Eukaryota</taxon>
        <taxon>Metazoa</taxon>
        <taxon>Ecdysozoa</taxon>
        <taxon>Arthropoda</taxon>
        <taxon>Hexapoda</taxon>
        <taxon>Insecta</taxon>
        <taxon>Pterygota</taxon>
        <taxon>Neoptera</taxon>
        <taxon>Endopterygota</taxon>
        <taxon>Coleoptera</taxon>
        <taxon>Polyphaga</taxon>
        <taxon>Cucujiformia</taxon>
        <taxon>Nitidulidae</taxon>
        <taxon>Meligethinae</taxon>
        <taxon>Brassicogethes</taxon>
    </lineage>
</organism>
<name>A0A9P0AKU6_BRAAE</name>
<evidence type="ECO:0000256" key="2">
    <source>
        <dbReference type="ARBA" id="ARBA00006432"/>
    </source>
</evidence>
<comment type="subcellular location">
    <subcellularLocation>
        <location evidence="1">Peroxisome</location>
    </subcellularLocation>
</comment>
<protein>
    <submittedName>
        <fullName evidence="7">Uncharacterized protein</fullName>
    </submittedName>
</protein>
<dbReference type="SUPFAM" id="SSF56801">
    <property type="entry name" value="Acetyl-CoA synthetase-like"/>
    <property type="match status" value="1"/>
</dbReference>
<dbReference type="InterPro" id="IPR000873">
    <property type="entry name" value="AMP-dep_synth/lig_dom"/>
</dbReference>
<proteinExistence type="inferred from homology"/>
<evidence type="ECO:0000256" key="3">
    <source>
        <dbReference type="ARBA" id="ARBA00022598"/>
    </source>
</evidence>
<dbReference type="Gene3D" id="3.30.300.30">
    <property type="match status" value="1"/>
</dbReference>
<dbReference type="Gene3D" id="3.40.50.12780">
    <property type="entry name" value="N-terminal domain of ligase-like"/>
    <property type="match status" value="1"/>
</dbReference>
<keyword evidence="4" id="KW-0576">Peroxisome</keyword>
<gene>
    <name evidence="7" type="ORF">MELIAE_LOCUS135</name>
</gene>
<dbReference type="GO" id="GO:0005777">
    <property type="term" value="C:peroxisome"/>
    <property type="evidence" value="ECO:0007669"/>
    <property type="project" value="UniProtKB-SubCell"/>
</dbReference>
<evidence type="ECO:0000313" key="7">
    <source>
        <dbReference type="EMBL" id="CAH0545840.1"/>
    </source>
</evidence>
<dbReference type="PANTHER" id="PTHR24096">
    <property type="entry name" value="LONG-CHAIN-FATTY-ACID--COA LIGASE"/>
    <property type="match status" value="1"/>
</dbReference>
<dbReference type="PANTHER" id="PTHR24096:SF149">
    <property type="entry name" value="AMP-BINDING DOMAIN-CONTAINING PROTEIN-RELATED"/>
    <property type="match status" value="1"/>
</dbReference>
<evidence type="ECO:0000256" key="1">
    <source>
        <dbReference type="ARBA" id="ARBA00004275"/>
    </source>
</evidence>
<evidence type="ECO:0000259" key="5">
    <source>
        <dbReference type="Pfam" id="PF00501"/>
    </source>
</evidence>
<dbReference type="PROSITE" id="PS00455">
    <property type="entry name" value="AMP_BINDING"/>
    <property type="match status" value="1"/>
</dbReference>
<dbReference type="InterPro" id="IPR020845">
    <property type="entry name" value="AMP-binding_CS"/>
</dbReference>
<keyword evidence="8" id="KW-1185">Reference proteome</keyword>
<dbReference type="Proteomes" id="UP001154078">
    <property type="component" value="Chromosome 1"/>
</dbReference>
<dbReference type="GO" id="GO:0016405">
    <property type="term" value="F:CoA-ligase activity"/>
    <property type="evidence" value="ECO:0007669"/>
    <property type="project" value="TreeGrafter"/>
</dbReference>
<dbReference type="AlphaFoldDB" id="A0A9P0AKU6"/>
<feature type="domain" description="AMP-dependent synthetase/ligase" evidence="5">
    <location>
        <begin position="31"/>
        <end position="411"/>
    </location>
</feature>
<evidence type="ECO:0000313" key="8">
    <source>
        <dbReference type="Proteomes" id="UP001154078"/>
    </source>
</evidence>
<comment type="similarity">
    <text evidence="2">Belongs to the ATP-dependent AMP-binding enzyme family.</text>
</comment>
<accession>A0A9P0AKU6</accession>
<sequence length="547" mass="61990">MSENIIVTKNLKYPADLPAGLGSLYFKSMQKHAKQNKIAQIVHKTGEKDSYDSLLKRCIRTALYLQEIGIKKDDVVCLVGSVHVNSCVPYIASHFIGAIPSCIAIDYPKEDKKKLVKILEPKVIFTLPEHVEEMQSICMLWNLRAKFVVFGEYKEETGFEDVNQPNPNEDKFEPVEIKNLKDTAIMYFSSGTTGLPKAICLNHFSMLINLIKDKNTENPDYDVIKHWANAVDTNFTMIEYIEYFWISAGVCLSQSIHSGFTRILLEKFEVSNFWQIVDKYKVNFAYVVANYANDLIRISIPENCNVSSLVLMLIAGTRISAECIVALRKMVHPLATVLQGYAQTEFCGANTYYDIYNKDHRRLFTEKPQSVGLPSIGYTYKVVDMTTKEILGPNKQGELLVKGPTIMNGYYKMDAKDDFDDEGFYKTGDIVYYDEDKSFYIVDRIKGAIKYKLFIVCSSDIEDILMKHPAVRQAAVFGTANPEDMNHVTAVVVVEEGSQVTQEEVREFVDGQVDDYKRIRGGVKFVKSIPITSTGKIKTSALRSLME</sequence>